<keyword evidence="7" id="KW-1185">Reference proteome</keyword>
<dbReference type="Pfam" id="PF03647">
    <property type="entry name" value="Tmemb_14"/>
    <property type="match status" value="1"/>
</dbReference>
<dbReference type="eggNOG" id="COG5548">
    <property type="taxonomic scope" value="Bacteria"/>
</dbReference>
<name>A0A090D2W1_9BACT</name>
<gene>
    <name evidence="6" type="ORF">CSEC_2189</name>
</gene>
<organism evidence="6 7">
    <name type="scientific">Candidatus Criblamydia sequanensis CRIB-18</name>
    <dbReference type="NCBI Taxonomy" id="1437425"/>
    <lineage>
        <taxon>Bacteria</taxon>
        <taxon>Pseudomonadati</taxon>
        <taxon>Chlamydiota</taxon>
        <taxon>Chlamydiia</taxon>
        <taxon>Parachlamydiales</taxon>
        <taxon>Candidatus Criblamydiaceae</taxon>
        <taxon>Candidatus Criblamydia</taxon>
    </lineage>
</organism>
<evidence type="ECO:0000313" key="6">
    <source>
        <dbReference type="EMBL" id="CDR34995.1"/>
    </source>
</evidence>
<evidence type="ECO:0000256" key="5">
    <source>
        <dbReference type="SAM" id="Phobius"/>
    </source>
</evidence>
<dbReference type="RefSeq" id="WP_041018547.1">
    <property type="nucleotide sequence ID" value="NZ_CCEJ010000011.1"/>
</dbReference>
<dbReference type="EMBL" id="CCEJ010000011">
    <property type="protein sequence ID" value="CDR34995.1"/>
    <property type="molecule type" value="Genomic_DNA"/>
</dbReference>
<reference evidence="6" key="1">
    <citation type="submission" date="2013-12" db="EMBL/GenBank/DDBJ databases">
        <authorList>
            <person name="Linke B."/>
        </authorList>
    </citation>
    <scope>NUCLEOTIDE SEQUENCE [LARGE SCALE GENOMIC DNA]</scope>
    <source>
        <strain evidence="6">CRIB-18</strain>
    </source>
</reference>
<dbReference type="InterPro" id="IPR044890">
    <property type="entry name" value="TMEM14_sf"/>
</dbReference>
<feature type="transmembrane region" description="Helical" evidence="5">
    <location>
        <begin position="88"/>
        <end position="106"/>
    </location>
</feature>
<dbReference type="InterPro" id="IPR005349">
    <property type="entry name" value="TMEM14"/>
</dbReference>
<evidence type="ECO:0000313" key="7">
    <source>
        <dbReference type="Proteomes" id="UP000031552"/>
    </source>
</evidence>
<reference evidence="6" key="2">
    <citation type="submission" date="2014-09" db="EMBL/GenBank/DDBJ databases">
        <title>Criblamydia sequanensis harbors a mega-plasmid encoding arsenite resistance.</title>
        <authorList>
            <person name="Bertelli C."/>
            <person name="Goesmann A."/>
            <person name="Greub G."/>
        </authorList>
    </citation>
    <scope>NUCLEOTIDE SEQUENCE [LARGE SCALE GENOMIC DNA]</scope>
    <source>
        <strain evidence="6">CRIB-18</strain>
    </source>
</reference>
<evidence type="ECO:0000256" key="4">
    <source>
        <dbReference type="ARBA" id="ARBA00023136"/>
    </source>
</evidence>
<keyword evidence="3 5" id="KW-1133">Transmembrane helix</keyword>
<feature type="transmembrane region" description="Helical" evidence="5">
    <location>
        <begin position="37"/>
        <end position="56"/>
    </location>
</feature>
<evidence type="ECO:0000256" key="3">
    <source>
        <dbReference type="ARBA" id="ARBA00022989"/>
    </source>
</evidence>
<comment type="caution">
    <text evidence="6">The sequence shown here is derived from an EMBL/GenBank/DDBJ whole genome shotgun (WGS) entry which is preliminary data.</text>
</comment>
<sequence>MKDNLCDRPLLVLFLSYGALILTGGLIGYILKNSMPSLISGTLFSFFIFALSLFYWKNRPVALKGLVVIASFLFLFFCYRYSHSFQFFPAGMMAILSLFMLVMTYFRNKTRWPSKPLNQTK</sequence>
<dbReference type="GO" id="GO:0016020">
    <property type="term" value="C:membrane"/>
    <property type="evidence" value="ECO:0007669"/>
    <property type="project" value="UniProtKB-SubCell"/>
</dbReference>
<comment type="subcellular location">
    <subcellularLocation>
        <location evidence="1">Membrane</location>
    </subcellularLocation>
</comment>
<evidence type="ECO:0000256" key="1">
    <source>
        <dbReference type="ARBA" id="ARBA00004370"/>
    </source>
</evidence>
<dbReference type="AlphaFoldDB" id="A0A090D2W1"/>
<dbReference type="Gene3D" id="1.10.10.1740">
    <property type="entry name" value="Transmembrane protein 14-like"/>
    <property type="match status" value="1"/>
</dbReference>
<dbReference type="PANTHER" id="PTHR12668">
    <property type="entry name" value="TRANSMEMBRANE PROTEIN 14, 15"/>
    <property type="match status" value="1"/>
</dbReference>
<accession>A0A090D2W1</accession>
<feature type="transmembrane region" description="Helical" evidence="5">
    <location>
        <begin position="12"/>
        <end position="31"/>
    </location>
</feature>
<protein>
    <submittedName>
        <fullName evidence="6">Membrane protein</fullName>
    </submittedName>
</protein>
<dbReference type="Proteomes" id="UP000031552">
    <property type="component" value="Unassembled WGS sequence"/>
</dbReference>
<keyword evidence="4 5" id="KW-0472">Membrane</keyword>
<feature type="transmembrane region" description="Helical" evidence="5">
    <location>
        <begin position="63"/>
        <end position="82"/>
    </location>
</feature>
<evidence type="ECO:0000256" key="2">
    <source>
        <dbReference type="ARBA" id="ARBA00022692"/>
    </source>
</evidence>
<keyword evidence="2 5" id="KW-0812">Transmembrane</keyword>
<dbReference type="PANTHER" id="PTHR12668:SF43">
    <property type="entry name" value="TRANSMEMBRANE PROTEIN 14 HOMOLOG"/>
    <property type="match status" value="1"/>
</dbReference>
<proteinExistence type="predicted"/>